<feature type="transmembrane region" description="Helical" evidence="1">
    <location>
        <begin position="76"/>
        <end position="95"/>
    </location>
</feature>
<evidence type="ECO:0000256" key="1">
    <source>
        <dbReference type="SAM" id="Phobius"/>
    </source>
</evidence>
<accession>A0A8H6RBQ6</accession>
<gene>
    <name evidence="3" type="ORF">HII31_11131</name>
</gene>
<protein>
    <submittedName>
        <fullName evidence="3">Uncharacterized protein</fullName>
    </submittedName>
</protein>
<organism evidence="3 4">
    <name type="scientific">Pseudocercospora fuligena</name>
    <dbReference type="NCBI Taxonomy" id="685502"/>
    <lineage>
        <taxon>Eukaryota</taxon>
        <taxon>Fungi</taxon>
        <taxon>Dikarya</taxon>
        <taxon>Ascomycota</taxon>
        <taxon>Pezizomycotina</taxon>
        <taxon>Dothideomycetes</taxon>
        <taxon>Dothideomycetidae</taxon>
        <taxon>Mycosphaerellales</taxon>
        <taxon>Mycosphaerellaceae</taxon>
        <taxon>Pseudocercospora</taxon>
    </lineage>
</organism>
<keyword evidence="1" id="KW-1133">Transmembrane helix</keyword>
<feature type="chain" id="PRO_5034020008" evidence="2">
    <location>
        <begin position="27"/>
        <end position="184"/>
    </location>
</feature>
<dbReference type="AlphaFoldDB" id="A0A8H6RBQ6"/>
<feature type="signal peptide" evidence="2">
    <location>
        <begin position="1"/>
        <end position="26"/>
    </location>
</feature>
<evidence type="ECO:0000256" key="2">
    <source>
        <dbReference type="SAM" id="SignalP"/>
    </source>
</evidence>
<dbReference type="Proteomes" id="UP000660729">
    <property type="component" value="Unassembled WGS sequence"/>
</dbReference>
<keyword evidence="1" id="KW-0472">Membrane</keyword>
<feature type="transmembrane region" description="Helical" evidence="1">
    <location>
        <begin position="143"/>
        <end position="168"/>
    </location>
</feature>
<dbReference type="EMBL" id="JABCIY010000227">
    <property type="protein sequence ID" value="KAF7187507.1"/>
    <property type="molecule type" value="Genomic_DNA"/>
</dbReference>
<proteinExistence type="predicted"/>
<evidence type="ECO:0000313" key="4">
    <source>
        <dbReference type="Proteomes" id="UP000660729"/>
    </source>
</evidence>
<keyword evidence="2" id="KW-0732">Signal</keyword>
<dbReference type="OrthoDB" id="3630721at2759"/>
<comment type="caution">
    <text evidence="3">The sequence shown here is derived from an EMBL/GenBank/DDBJ whole genome shotgun (WGS) entry which is preliminary data.</text>
</comment>
<keyword evidence="4" id="KW-1185">Reference proteome</keyword>
<keyword evidence="1" id="KW-0812">Transmembrane</keyword>
<evidence type="ECO:0000313" key="3">
    <source>
        <dbReference type="EMBL" id="KAF7187507.1"/>
    </source>
</evidence>
<name>A0A8H6RBQ6_9PEZI</name>
<reference evidence="3" key="1">
    <citation type="submission" date="2020-04" db="EMBL/GenBank/DDBJ databases">
        <title>Draft genome resource of the tomato pathogen Pseudocercospora fuligena.</title>
        <authorList>
            <person name="Zaccaron A."/>
        </authorList>
    </citation>
    <scope>NUCLEOTIDE SEQUENCE</scope>
    <source>
        <strain evidence="3">PF001</strain>
    </source>
</reference>
<sequence length="184" mass="20156">MQAVAALWLAPVIAMLYLNFSGYVIGQSAWCPHGNSCNNGTFNSDPGLSSENQLRYAKQDHNLLGTLQLVAKAVEIWFNVLALWLVYLITMDIAAKAPDLPGEYLTRAYRLAELWENIKPRMWTSLSAPKDGQSKRATIQARLVVFVVVTAIISILCASMGPAVAVLINAAMVASARVYRRAVC</sequence>